<accession>A0AAN9Z412</accession>
<gene>
    <name evidence="1" type="ORF">R5R35_011149</name>
</gene>
<organism evidence="1 2">
    <name type="scientific">Gryllus longicercus</name>
    <dbReference type="NCBI Taxonomy" id="2509291"/>
    <lineage>
        <taxon>Eukaryota</taxon>
        <taxon>Metazoa</taxon>
        <taxon>Ecdysozoa</taxon>
        <taxon>Arthropoda</taxon>
        <taxon>Hexapoda</taxon>
        <taxon>Insecta</taxon>
        <taxon>Pterygota</taxon>
        <taxon>Neoptera</taxon>
        <taxon>Polyneoptera</taxon>
        <taxon>Orthoptera</taxon>
        <taxon>Ensifera</taxon>
        <taxon>Gryllidea</taxon>
        <taxon>Grylloidea</taxon>
        <taxon>Gryllidae</taxon>
        <taxon>Gryllinae</taxon>
        <taxon>Gryllus</taxon>
    </lineage>
</organism>
<dbReference type="Proteomes" id="UP001378592">
    <property type="component" value="Unassembled WGS sequence"/>
</dbReference>
<sequence>MPSLTSLLPYPCFHCHPCVPQHHVTSPPFPLPPTFINVAPLSLITIVCTVTVTSASSVASPSRLPPSLAAAKAPMNFLGGAPPEAVCQWTSRPATQEARLTRVHLV</sequence>
<reference evidence="1 2" key="1">
    <citation type="submission" date="2024-03" db="EMBL/GenBank/DDBJ databases">
        <title>The genome assembly and annotation of the cricket Gryllus longicercus Weissman &amp; Gray.</title>
        <authorList>
            <person name="Szrajer S."/>
            <person name="Gray D."/>
            <person name="Ylla G."/>
        </authorList>
    </citation>
    <scope>NUCLEOTIDE SEQUENCE [LARGE SCALE GENOMIC DNA]</scope>
    <source>
        <strain evidence="1">DAG 2021-001</strain>
        <tissue evidence="1">Whole body minus gut</tissue>
    </source>
</reference>
<name>A0AAN9Z412_9ORTH</name>
<keyword evidence="2" id="KW-1185">Reference proteome</keyword>
<protein>
    <submittedName>
        <fullName evidence="1">Uncharacterized protein</fullName>
    </submittedName>
</protein>
<dbReference type="EMBL" id="JAZDUA010000222">
    <property type="protein sequence ID" value="KAK7863746.1"/>
    <property type="molecule type" value="Genomic_DNA"/>
</dbReference>
<dbReference type="AlphaFoldDB" id="A0AAN9Z412"/>
<evidence type="ECO:0000313" key="1">
    <source>
        <dbReference type="EMBL" id="KAK7863746.1"/>
    </source>
</evidence>
<proteinExistence type="predicted"/>
<evidence type="ECO:0000313" key="2">
    <source>
        <dbReference type="Proteomes" id="UP001378592"/>
    </source>
</evidence>
<comment type="caution">
    <text evidence="1">The sequence shown here is derived from an EMBL/GenBank/DDBJ whole genome shotgun (WGS) entry which is preliminary data.</text>
</comment>